<keyword evidence="2" id="KW-0472">Membrane</keyword>
<evidence type="ECO:0000313" key="5">
    <source>
        <dbReference type="Proteomes" id="UP001212841"/>
    </source>
</evidence>
<dbReference type="Proteomes" id="UP001212841">
    <property type="component" value="Unassembled WGS sequence"/>
</dbReference>
<feature type="transmembrane region" description="Helical" evidence="2">
    <location>
        <begin position="12"/>
        <end position="31"/>
    </location>
</feature>
<dbReference type="Gene3D" id="3.30.530.20">
    <property type="match status" value="1"/>
</dbReference>
<dbReference type="Pfam" id="PF01852">
    <property type="entry name" value="START"/>
    <property type="match status" value="1"/>
</dbReference>
<keyword evidence="2" id="KW-0812">Transmembrane</keyword>
<feature type="compositionally biased region" description="Basic and acidic residues" evidence="1">
    <location>
        <begin position="401"/>
        <end position="412"/>
    </location>
</feature>
<feature type="region of interest" description="Disordered" evidence="1">
    <location>
        <begin position="62"/>
        <end position="103"/>
    </location>
</feature>
<dbReference type="GO" id="GO:0005737">
    <property type="term" value="C:cytoplasm"/>
    <property type="evidence" value="ECO:0007669"/>
    <property type="project" value="UniProtKB-ARBA"/>
</dbReference>
<dbReference type="PANTHER" id="PTHR19308">
    <property type="entry name" value="PHOSPHATIDYLCHOLINE TRANSFER PROTEIN"/>
    <property type="match status" value="1"/>
</dbReference>
<feature type="region of interest" description="Disordered" evidence="1">
    <location>
        <begin position="369"/>
        <end position="419"/>
    </location>
</feature>
<accession>A0AAD5SHW6</accession>
<reference evidence="4" key="1">
    <citation type="submission" date="2020-05" db="EMBL/GenBank/DDBJ databases">
        <title>Phylogenomic resolution of chytrid fungi.</title>
        <authorList>
            <person name="Stajich J.E."/>
            <person name="Amses K."/>
            <person name="Simmons R."/>
            <person name="Seto K."/>
            <person name="Myers J."/>
            <person name="Bonds A."/>
            <person name="Quandt C.A."/>
            <person name="Barry K."/>
            <person name="Liu P."/>
            <person name="Grigoriev I."/>
            <person name="Longcore J.E."/>
            <person name="James T.Y."/>
        </authorList>
    </citation>
    <scope>NUCLEOTIDE SEQUENCE</scope>
    <source>
        <strain evidence="4">JEL0318</strain>
    </source>
</reference>
<evidence type="ECO:0000256" key="1">
    <source>
        <dbReference type="SAM" id="MobiDB-lite"/>
    </source>
</evidence>
<feature type="compositionally biased region" description="Polar residues" evidence="1">
    <location>
        <begin position="62"/>
        <end position="86"/>
    </location>
</feature>
<dbReference type="GO" id="GO:0008289">
    <property type="term" value="F:lipid binding"/>
    <property type="evidence" value="ECO:0007669"/>
    <property type="project" value="InterPro"/>
</dbReference>
<feature type="compositionally biased region" description="Gly residues" evidence="1">
    <location>
        <begin position="369"/>
        <end position="394"/>
    </location>
</feature>
<proteinExistence type="predicted"/>
<dbReference type="InterPro" id="IPR002913">
    <property type="entry name" value="START_lipid-bd_dom"/>
</dbReference>
<dbReference type="SUPFAM" id="SSF55961">
    <property type="entry name" value="Bet v1-like"/>
    <property type="match status" value="1"/>
</dbReference>
<feature type="transmembrane region" description="Helical" evidence="2">
    <location>
        <begin position="448"/>
        <end position="465"/>
    </location>
</feature>
<sequence>MTIPQQPYPPVWIYFLYIVIPLVVSFIFSNANVDFARLAAVAAVCVLLLHVLGVPSLATLLSTPRQPTQSHPHALSVTTGSPTHQHSVGRLGHAAPPSSPSLGSFSAPVPIAETATPIPKPPAVEEVVENDPYVHLLPELEAEFLQLADTTAQPASPTETPGFFWHTIVSHKKGNFSIDIEKRVGKDFCFRHVVQMEATPEEAFDFLSDVGKRPVWDEMCEAGGVVTRVSKRTTIQYFRTKGMWPTSPREAIVASFIRLLPDNRYLNVTQSIPSHPQHTPRPSDVRMIARIAGQVVSPDPLNRPRMCRVVQIIDGDLGGYLPKKVVAMVTTQAIPRGMAKANALLRDLKEQKDKSQAIEIAEGRIDVQGPGGSGRIAGGSSGLGVEGSSSGGLAAGPSVSRVEKGGSAEDPVRVPTTTSGAVANRATLLPVARTVNRGQILLRLLQRMQPWMILSLLLSLLYGRWRKKI</sequence>
<dbReference type="SMART" id="SM00234">
    <property type="entry name" value="START"/>
    <property type="match status" value="1"/>
</dbReference>
<dbReference type="EMBL" id="JADGJD010000058">
    <property type="protein sequence ID" value="KAJ3055812.1"/>
    <property type="molecule type" value="Genomic_DNA"/>
</dbReference>
<dbReference type="PANTHER" id="PTHR19308:SF14">
    <property type="entry name" value="START DOMAIN-CONTAINING PROTEIN"/>
    <property type="match status" value="1"/>
</dbReference>
<organism evidence="4 5">
    <name type="scientific">Rhizophlyctis rosea</name>
    <dbReference type="NCBI Taxonomy" id="64517"/>
    <lineage>
        <taxon>Eukaryota</taxon>
        <taxon>Fungi</taxon>
        <taxon>Fungi incertae sedis</taxon>
        <taxon>Chytridiomycota</taxon>
        <taxon>Chytridiomycota incertae sedis</taxon>
        <taxon>Chytridiomycetes</taxon>
        <taxon>Rhizophlyctidales</taxon>
        <taxon>Rhizophlyctidaceae</taxon>
        <taxon>Rhizophlyctis</taxon>
    </lineage>
</organism>
<evidence type="ECO:0000259" key="3">
    <source>
        <dbReference type="PROSITE" id="PS50848"/>
    </source>
</evidence>
<dbReference type="InterPro" id="IPR023393">
    <property type="entry name" value="START-like_dom_sf"/>
</dbReference>
<gene>
    <name evidence="4" type="ORF">HK097_009116</name>
</gene>
<keyword evidence="5" id="KW-1185">Reference proteome</keyword>
<comment type="caution">
    <text evidence="4">The sequence shown here is derived from an EMBL/GenBank/DDBJ whole genome shotgun (WGS) entry which is preliminary data.</text>
</comment>
<evidence type="ECO:0000313" key="4">
    <source>
        <dbReference type="EMBL" id="KAJ3055812.1"/>
    </source>
</evidence>
<dbReference type="AlphaFoldDB" id="A0AAD5SHW6"/>
<dbReference type="CDD" id="cd00177">
    <property type="entry name" value="START"/>
    <property type="match status" value="1"/>
</dbReference>
<keyword evidence="2" id="KW-1133">Transmembrane helix</keyword>
<feature type="transmembrane region" description="Helical" evidence="2">
    <location>
        <begin position="38"/>
        <end position="61"/>
    </location>
</feature>
<feature type="domain" description="START" evidence="3">
    <location>
        <begin position="165"/>
        <end position="350"/>
    </location>
</feature>
<name>A0AAD5SHW6_9FUNG</name>
<evidence type="ECO:0000256" key="2">
    <source>
        <dbReference type="SAM" id="Phobius"/>
    </source>
</evidence>
<protein>
    <recommendedName>
        <fullName evidence="3">START domain-containing protein</fullName>
    </recommendedName>
</protein>
<dbReference type="InterPro" id="IPR051213">
    <property type="entry name" value="START_lipid_transfer"/>
</dbReference>
<dbReference type="PROSITE" id="PS50848">
    <property type="entry name" value="START"/>
    <property type="match status" value="1"/>
</dbReference>